<dbReference type="Proteomes" id="UP001055125">
    <property type="component" value="Unassembled WGS sequence"/>
</dbReference>
<keyword evidence="1" id="KW-0732">Signal</keyword>
<reference evidence="2" key="2">
    <citation type="submission" date="2021-08" db="EMBL/GenBank/DDBJ databases">
        <authorList>
            <person name="Tani A."/>
            <person name="Ola A."/>
            <person name="Ogura Y."/>
            <person name="Katsura K."/>
            <person name="Hayashi T."/>
        </authorList>
    </citation>
    <scope>NUCLEOTIDE SEQUENCE</scope>
    <source>
        <strain evidence="2">DSM 19015</strain>
    </source>
</reference>
<gene>
    <name evidence="2" type="ORF">OCOJLMKI_0781</name>
</gene>
<evidence type="ECO:0008006" key="4">
    <source>
        <dbReference type="Google" id="ProtNLM"/>
    </source>
</evidence>
<keyword evidence="3" id="KW-1185">Reference proteome</keyword>
<sequence length="175" mass="17539">MSKLAVPWAMPISGLLGLGAVALLAAAAPKLGNAAGQGPAAGQAVRTPLAAPVVRSATSAVSPALVPSPTAAVPQVSGAPTALSLSGQLSTVNHGLAAIPSSDIAAASGVASASGLRLDLSTAGISELRKLPQITRGRAYAIVRGRPYNSVSDLIERKVISRHAYLAIRDKVELR</sequence>
<feature type="chain" id="PRO_5046651629" description="Helix-hairpin-helix domain-containing protein" evidence="1">
    <location>
        <begin position="28"/>
        <end position="175"/>
    </location>
</feature>
<dbReference type="Gene3D" id="1.10.150.320">
    <property type="entry name" value="Photosystem II 12 kDa extrinsic protein"/>
    <property type="match status" value="1"/>
</dbReference>
<name>A0ABQ4RVM8_9HYPH</name>
<proteinExistence type="predicted"/>
<comment type="caution">
    <text evidence="2">The sequence shown here is derived from an EMBL/GenBank/DDBJ whole genome shotgun (WGS) entry which is preliminary data.</text>
</comment>
<dbReference type="EMBL" id="BPQP01000012">
    <property type="protein sequence ID" value="GJD93585.1"/>
    <property type="molecule type" value="Genomic_DNA"/>
</dbReference>
<protein>
    <recommendedName>
        <fullName evidence="4">Helix-hairpin-helix domain-containing protein</fullName>
    </recommendedName>
</protein>
<organism evidence="2 3">
    <name type="scientific">Methylobacterium iners</name>
    <dbReference type="NCBI Taxonomy" id="418707"/>
    <lineage>
        <taxon>Bacteria</taxon>
        <taxon>Pseudomonadati</taxon>
        <taxon>Pseudomonadota</taxon>
        <taxon>Alphaproteobacteria</taxon>
        <taxon>Hyphomicrobiales</taxon>
        <taxon>Methylobacteriaceae</taxon>
        <taxon>Methylobacterium</taxon>
    </lineage>
</organism>
<dbReference type="SUPFAM" id="SSF81585">
    <property type="entry name" value="PsbU/PolX domain-like"/>
    <property type="match status" value="1"/>
</dbReference>
<evidence type="ECO:0000313" key="2">
    <source>
        <dbReference type="EMBL" id="GJD93585.1"/>
    </source>
</evidence>
<reference evidence="2" key="1">
    <citation type="journal article" date="2021" name="Front. Microbiol.">
        <title>Comprehensive Comparative Genomics and Phenotyping of Methylobacterium Species.</title>
        <authorList>
            <person name="Alessa O."/>
            <person name="Ogura Y."/>
            <person name="Fujitani Y."/>
            <person name="Takami H."/>
            <person name="Hayashi T."/>
            <person name="Sahin N."/>
            <person name="Tani A."/>
        </authorList>
    </citation>
    <scope>NUCLEOTIDE SEQUENCE</scope>
    <source>
        <strain evidence="2">DSM 19015</strain>
    </source>
</reference>
<feature type="signal peptide" evidence="1">
    <location>
        <begin position="1"/>
        <end position="27"/>
    </location>
</feature>
<evidence type="ECO:0000256" key="1">
    <source>
        <dbReference type="SAM" id="SignalP"/>
    </source>
</evidence>
<evidence type="ECO:0000313" key="3">
    <source>
        <dbReference type="Proteomes" id="UP001055125"/>
    </source>
</evidence>
<dbReference type="RefSeq" id="WP_238242788.1">
    <property type="nucleotide sequence ID" value="NZ_BPQP01000012.1"/>
</dbReference>
<accession>A0ABQ4RVM8</accession>